<gene>
    <name evidence="7" type="ORF">KAK11_09425</name>
</gene>
<comment type="caution">
    <text evidence="7">The sequence shown here is derived from an EMBL/GenBank/DDBJ whole genome shotgun (WGS) entry which is preliminary data.</text>
</comment>
<sequence length="225" mass="24476">MAVVAWRFPAWSASQRADYVRAWSLGTLRVAGLGFNVQGQARGHGTLLIANHVSWLDIPALHAACPEARFVAKADMLRWPLLGWLARSIGTVFIERERKRDAMRVVHHVAETLQQGGTVAVFPEGTTGPGPQMLPVHANLLQAAIAVEAPIQPAVLRFHSPTERFATAAQFIGETTLLQSVWRVLSAQGLSVEVVVLPAQATAHADRRALAAHLQQEMQAVLDRA</sequence>
<dbReference type="SUPFAM" id="SSF69593">
    <property type="entry name" value="Glycerol-3-phosphate (1)-acyltransferase"/>
    <property type="match status" value="1"/>
</dbReference>
<protein>
    <submittedName>
        <fullName evidence="7">1-acyl-sn-glycerol-3-phosphate acyltransferase</fullName>
    </submittedName>
</protein>
<reference evidence="7 8" key="1">
    <citation type="submission" date="2021-04" db="EMBL/GenBank/DDBJ databases">
        <title>The genome sequence of type strain Ideonella paludis KCTC 32238.</title>
        <authorList>
            <person name="Liu Y."/>
        </authorList>
    </citation>
    <scope>NUCLEOTIDE SEQUENCE [LARGE SCALE GENOMIC DNA]</scope>
    <source>
        <strain evidence="7 8">KCTC 32238</strain>
    </source>
</reference>
<evidence type="ECO:0000256" key="1">
    <source>
        <dbReference type="ARBA" id="ARBA00005189"/>
    </source>
</evidence>
<keyword evidence="4" id="KW-0443">Lipid metabolism</keyword>
<feature type="domain" description="Phospholipid/glycerol acyltransferase" evidence="6">
    <location>
        <begin position="46"/>
        <end position="159"/>
    </location>
</feature>
<organism evidence="7 8">
    <name type="scientific">Ideonella paludis</name>
    <dbReference type="NCBI Taxonomy" id="1233411"/>
    <lineage>
        <taxon>Bacteria</taxon>
        <taxon>Pseudomonadati</taxon>
        <taxon>Pseudomonadota</taxon>
        <taxon>Betaproteobacteria</taxon>
        <taxon>Burkholderiales</taxon>
        <taxon>Sphaerotilaceae</taxon>
        <taxon>Ideonella</taxon>
    </lineage>
</organism>
<keyword evidence="3" id="KW-0808">Transferase</keyword>
<dbReference type="Pfam" id="PF01553">
    <property type="entry name" value="Acyltransferase"/>
    <property type="match status" value="1"/>
</dbReference>
<proteinExistence type="predicted"/>
<keyword evidence="2" id="KW-0444">Lipid biosynthesis</keyword>
<dbReference type="GO" id="GO:0016746">
    <property type="term" value="F:acyltransferase activity"/>
    <property type="evidence" value="ECO:0007669"/>
    <property type="project" value="UniProtKB-KW"/>
</dbReference>
<dbReference type="PANTHER" id="PTHR10434:SF64">
    <property type="entry name" value="1-ACYL-SN-GLYCEROL-3-PHOSPHATE ACYLTRANSFERASE-RELATED"/>
    <property type="match status" value="1"/>
</dbReference>
<evidence type="ECO:0000313" key="7">
    <source>
        <dbReference type="EMBL" id="MBQ0935546.1"/>
    </source>
</evidence>
<evidence type="ECO:0000256" key="3">
    <source>
        <dbReference type="ARBA" id="ARBA00022679"/>
    </source>
</evidence>
<keyword evidence="8" id="KW-1185">Reference proteome</keyword>
<dbReference type="Proteomes" id="UP000672097">
    <property type="component" value="Unassembled WGS sequence"/>
</dbReference>
<accession>A0ABS5DWM2</accession>
<dbReference type="PANTHER" id="PTHR10434">
    <property type="entry name" value="1-ACYL-SN-GLYCEROL-3-PHOSPHATE ACYLTRANSFERASE"/>
    <property type="match status" value="1"/>
</dbReference>
<evidence type="ECO:0000256" key="4">
    <source>
        <dbReference type="ARBA" id="ARBA00023098"/>
    </source>
</evidence>
<evidence type="ECO:0000259" key="6">
    <source>
        <dbReference type="SMART" id="SM00563"/>
    </source>
</evidence>
<dbReference type="EMBL" id="JAGQDG010000003">
    <property type="protein sequence ID" value="MBQ0935546.1"/>
    <property type="molecule type" value="Genomic_DNA"/>
</dbReference>
<evidence type="ECO:0000256" key="2">
    <source>
        <dbReference type="ARBA" id="ARBA00022516"/>
    </source>
</evidence>
<keyword evidence="5 7" id="KW-0012">Acyltransferase</keyword>
<dbReference type="SMART" id="SM00563">
    <property type="entry name" value="PlsC"/>
    <property type="match status" value="1"/>
</dbReference>
<evidence type="ECO:0000256" key="5">
    <source>
        <dbReference type="ARBA" id="ARBA00023315"/>
    </source>
</evidence>
<dbReference type="CDD" id="cd07989">
    <property type="entry name" value="LPLAT_AGPAT-like"/>
    <property type="match status" value="1"/>
</dbReference>
<comment type="pathway">
    <text evidence="1">Lipid metabolism.</text>
</comment>
<dbReference type="InterPro" id="IPR002123">
    <property type="entry name" value="Plipid/glycerol_acylTrfase"/>
</dbReference>
<name>A0ABS5DWM2_9BURK</name>
<evidence type="ECO:0000313" key="8">
    <source>
        <dbReference type="Proteomes" id="UP000672097"/>
    </source>
</evidence>